<evidence type="ECO:0000256" key="8">
    <source>
        <dbReference type="ARBA" id="ARBA00023136"/>
    </source>
</evidence>
<dbReference type="InterPro" id="IPR027417">
    <property type="entry name" value="P-loop_NTPase"/>
</dbReference>
<reference evidence="12" key="1">
    <citation type="submission" date="2021-12" db="EMBL/GenBank/DDBJ databases">
        <title>Prjna785345.</title>
        <authorList>
            <person name="Rujirawat T."/>
            <person name="Krajaejun T."/>
        </authorList>
    </citation>
    <scope>NUCLEOTIDE SEQUENCE</scope>
    <source>
        <strain evidence="12">Pi057C3</strain>
    </source>
</reference>
<accession>A0AAD5LPB6</accession>
<protein>
    <submittedName>
        <fullName evidence="12">Uncharacterized protein</fullName>
    </submittedName>
</protein>
<evidence type="ECO:0000259" key="10">
    <source>
        <dbReference type="PROSITE" id="PS50893"/>
    </source>
</evidence>
<dbReference type="GO" id="GO:0140359">
    <property type="term" value="F:ABC-type transporter activity"/>
    <property type="evidence" value="ECO:0007669"/>
    <property type="project" value="InterPro"/>
</dbReference>
<keyword evidence="13" id="KW-1185">Reference proteome</keyword>
<feature type="transmembrane region" description="Helical" evidence="9">
    <location>
        <begin position="149"/>
        <end position="167"/>
    </location>
</feature>
<dbReference type="PROSITE" id="PS50929">
    <property type="entry name" value="ABC_TM1F"/>
    <property type="match status" value="1"/>
</dbReference>
<dbReference type="InterPro" id="IPR011527">
    <property type="entry name" value="ABC1_TM_dom"/>
</dbReference>
<evidence type="ECO:0000256" key="5">
    <source>
        <dbReference type="ARBA" id="ARBA00022741"/>
    </source>
</evidence>
<dbReference type="SMART" id="SM00382">
    <property type="entry name" value="AAA"/>
    <property type="match status" value="1"/>
</dbReference>
<feature type="transmembrane region" description="Helical" evidence="9">
    <location>
        <begin position="240"/>
        <end position="260"/>
    </location>
</feature>
<dbReference type="PANTHER" id="PTHR24223:SF443">
    <property type="entry name" value="MULTIDRUG-RESISTANCE LIKE PROTEIN 1, ISOFORM I"/>
    <property type="match status" value="1"/>
</dbReference>
<evidence type="ECO:0000256" key="6">
    <source>
        <dbReference type="ARBA" id="ARBA00022840"/>
    </source>
</evidence>
<dbReference type="SUPFAM" id="SSF90123">
    <property type="entry name" value="ABC transporter transmembrane region"/>
    <property type="match status" value="1"/>
</dbReference>
<dbReference type="Proteomes" id="UP001209570">
    <property type="component" value="Unassembled WGS sequence"/>
</dbReference>
<evidence type="ECO:0000256" key="2">
    <source>
        <dbReference type="ARBA" id="ARBA00022448"/>
    </source>
</evidence>
<dbReference type="PROSITE" id="PS50893">
    <property type="entry name" value="ABC_TRANSPORTER_2"/>
    <property type="match status" value="1"/>
</dbReference>
<evidence type="ECO:0000313" key="13">
    <source>
        <dbReference type="Proteomes" id="UP001209570"/>
    </source>
</evidence>
<dbReference type="InterPro" id="IPR044746">
    <property type="entry name" value="ABCC_6TM_D1"/>
</dbReference>
<dbReference type="EMBL" id="JAKCXM010000053">
    <property type="protein sequence ID" value="KAJ0404942.1"/>
    <property type="molecule type" value="Genomic_DNA"/>
</dbReference>
<keyword evidence="3 9" id="KW-0812">Transmembrane</keyword>
<dbReference type="InterPro" id="IPR050173">
    <property type="entry name" value="ABC_transporter_C-like"/>
</dbReference>
<dbReference type="AlphaFoldDB" id="A0AAD5LPB6"/>
<feature type="transmembrane region" description="Helical" evidence="9">
    <location>
        <begin position="334"/>
        <end position="353"/>
    </location>
</feature>
<dbReference type="SUPFAM" id="SSF52540">
    <property type="entry name" value="P-loop containing nucleoside triphosphate hydrolases"/>
    <property type="match status" value="1"/>
</dbReference>
<dbReference type="CDD" id="cd18579">
    <property type="entry name" value="ABC_6TM_ABCC_D1"/>
    <property type="match status" value="1"/>
</dbReference>
<dbReference type="InterPro" id="IPR003439">
    <property type="entry name" value="ABC_transporter-like_ATP-bd"/>
</dbReference>
<dbReference type="GO" id="GO:0005774">
    <property type="term" value="C:vacuolar membrane"/>
    <property type="evidence" value="ECO:0007669"/>
    <property type="project" value="UniProtKB-SubCell"/>
</dbReference>
<dbReference type="GO" id="GO:0005524">
    <property type="term" value="F:ATP binding"/>
    <property type="evidence" value="ECO:0007669"/>
    <property type="project" value="UniProtKB-KW"/>
</dbReference>
<keyword evidence="2" id="KW-0813">Transport</keyword>
<comment type="caution">
    <text evidence="12">The sequence shown here is derived from an EMBL/GenBank/DDBJ whole genome shotgun (WGS) entry which is preliminary data.</text>
</comment>
<dbReference type="FunFam" id="3.40.50.300:FF:000997">
    <property type="entry name" value="Multidrug resistance-associated protein 1"/>
    <property type="match status" value="1"/>
</dbReference>
<dbReference type="InterPro" id="IPR036640">
    <property type="entry name" value="ABC1_TM_sf"/>
</dbReference>
<evidence type="ECO:0000259" key="11">
    <source>
        <dbReference type="PROSITE" id="PS50929"/>
    </source>
</evidence>
<dbReference type="Gene3D" id="1.20.1560.10">
    <property type="entry name" value="ABC transporter type 1, transmembrane domain"/>
    <property type="match status" value="1"/>
</dbReference>
<organism evidence="12 13">
    <name type="scientific">Pythium insidiosum</name>
    <name type="common">Pythiosis disease agent</name>
    <dbReference type="NCBI Taxonomy" id="114742"/>
    <lineage>
        <taxon>Eukaryota</taxon>
        <taxon>Sar</taxon>
        <taxon>Stramenopiles</taxon>
        <taxon>Oomycota</taxon>
        <taxon>Peronosporomycetes</taxon>
        <taxon>Pythiales</taxon>
        <taxon>Pythiaceae</taxon>
        <taxon>Pythium</taxon>
    </lineage>
</organism>
<dbReference type="InterPro" id="IPR003593">
    <property type="entry name" value="AAA+_ATPase"/>
</dbReference>
<name>A0AAD5LPB6_PYTIN</name>
<evidence type="ECO:0000256" key="4">
    <source>
        <dbReference type="ARBA" id="ARBA00022737"/>
    </source>
</evidence>
<dbReference type="Gene3D" id="3.40.50.300">
    <property type="entry name" value="P-loop containing nucleotide triphosphate hydrolases"/>
    <property type="match status" value="1"/>
</dbReference>
<evidence type="ECO:0000256" key="7">
    <source>
        <dbReference type="ARBA" id="ARBA00022989"/>
    </source>
</evidence>
<evidence type="ECO:0000256" key="1">
    <source>
        <dbReference type="ARBA" id="ARBA00004128"/>
    </source>
</evidence>
<dbReference type="GO" id="GO:0016887">
    <property type="term" value="F:ATP hydrolysis activity"/>
    <property type="evidence" value="ECO:0007669"/>
    <property type="project" value="InterPro"/>
</dbReference>
<feature type="domain" description="ABC transporter" evidence="10">
    <location>
        <begin position="425"/>
        <end position="637"/>
    </location>
</feature>
<dbReference type="CDD" id="cd03250">
    <property type="entry name" value="ABCC_MRP_domain1"/>
    <property type="match status" value="1"/>
</dbReference>
<dbReference type="Pfam" id="PF00005">
    <property type="entry name" value="ABC_tran"/>
    <property type="match status" value="1"/>
</dbReference>
<evidence type="ECO:0000256" key="3">
    <source>
        <dbReference type="ARBA" id="ARBA00022692"/>
    </source>
</evidence>
<evidence type="ECO:0000313" key="12">
    <source>
        <dbReference type="EMBL" id="KAJ0404942.1"/>
    </source>
</evidence>
<keyword evidence="8 9" id="KW-0472">Membrane</keyword>
<gene>
    <name evidence="12" type="ORF">P43SY_005941</name>
</gene>
<keyword evidence="6" id="KW-0067">ATP-binding</keyword>
<keyword evidence="5" id="KW-0547">Nucleotide-binding</keyword>
<feature type="domain" description="ABC transmembrane type-1" evidence="11">
    <location>
        <begin position="113"/>
        <end position="390"/>
    </location>
</feature>
<keyword evidence="7 9" id="KW-1133">Transmembrane helix</keyword>
<dbReference type="Pfam" id="PF00664">
    <property type="entry name" value="ABC_membrane"/>
    <property type="match status" value="1"/>
</dbReference>
<keyword evidence="4" id="KW-0677">Repeat</keyword>
<dbReference type="PANTHER" id="PTHR24223">
    <property type="entry name" value="ATP-BINDING CASSETTE SUB-FAMILY C"/>
    <property type="match status" value="1"/>
</dbReference>
<proteinExistence type="predicted"/>
<feature type="transmembrane region" description="Helical" evidence="9">
    <location>
        <begin position="108"/>
        <end position="129"/>
    </location>
</feature>
<comment type="subcellular location">
    <subcellularLocation>
        <location evidence="1">Vacuole membrane</location>
        <topology evidence="1">Multi-pass membrane protein</topology>
    </subcellularLocation>
</comment>
<evidence type="ECO:0000256" key="9">
    <source>
        <dbReference type="SAM" id="Phobius"/>
    </source>
</evidence>
<sequence>MSLTKSAPSYATFKQEKQSLLSPAALSTDDGRDQALHPQANASWLSRATLSWVTPFIQLGNDRTLVEADMWPLQEKHKAHVTSREVHSHYKETKSVIRTFLRSFGWRFTLNGLALLVATSCTLCGPIVLNHVVSSLSSAQYDLSSLLKWIFALFAAEVLQALANNYVSFDMEMMVIEFTGALKSLLYTKALRLNAASRKLKSTGVITSHYTTDCMYILAASYVIHKLWVIPLQIVAVSVLLYRLIGAASIAGVFVVIIVLSGNHFFASRIQSLYGVYTKIKDARMKRLTEVFKAITIVKFNAWEDRMAARIEDARKAEIANIWSYLRLSLSNTVLTWGMPLFISVVSFGVYVGVIQRELTPAVVFISLALFQLIQMPLKQVSTMASTVVRAKVSIERIGAFLEMDELTVDNVLRTSAGLEDTNAISIRDATFSWDDTTKQLEGVNLEIQRGELVVVHGSVGCGKSSLCAAMLGEMTKQAGRVVVSGDVAYCSQQPWIQNLTLRDNILFGHPFDAAKYERVLSACALHTDLAALPAGDQTEIGERGVNLSGGQKARIALARACYTDADVYILDAPLASVDAIVQNEIFTKCLLGLLRHKTIVLVTHNPEIIESEYVTRAVTITPDRHVVETRKKSSSKAA</sequence>